<dbReference type="InterPro" id="IPR004072">
    <property type="entry name" value="Vmron_rcpt_1"/>
</dbReference>
<dbReference type="FunFam" id="1.20.1070.10:FF:000154">
    <property type="entry name" value="Vomeronasal type-1 receptor"/>
    <property type="match status" value="1"/>
</dbReference>
<feature type="transmembrane region" description="Helical" evidence="11">
    <location>
        <begin position="84"/>
        <end position="106"/>
    </location>
</feature>
<reference evidence="14" key="1">
    <citation type="submission" date="2025-08" db="UniProtKB">
        <authorList>
            <consortium name="Ensembl"/>
        </authorList>
    </citation>
    <scope>IDENTIFICATION</scope>
    <source>
        <strain evidence="14">Glennie</strain>
    </source>
</reference>
<dbReference type="SUPFAM" id="SSF81321">
    <property type="entry name" value="Family A G protein-coupled receptor-like"/>
    <property type="match status" value="1"/>
</dbReference>
<evidence type="ECO:0000256" key="5">
    <source>
        <dbReference type="ARBA" id="ARBA00022692"/>
    </source>
</evidence>
<dbReference type="InterPro" id="IPR017452">
    <property type="entry name" value="GPCR_Rhodpsn_7TM"/>
</dbReference>
<dbReference type="Pfam" id="PF03402">
    <property type="entry name" value="V1R"/>
    <property type="match status" value="1"/>
</dbReference>
<evidence type="ECO:0000256" key="4">
    <source>
        <dbReference type="ARBA" id="ARBA00022507"/>
    </source>
</evidence>
<evidence type="ECO:0000256" key="9">
    <source>
        <dbReference type="ARBA" id="ARBA00023170"/>
    </source>
</evidence>
<feature type="transmembrane region" description="Helical" evidence="11">
    <location>
        <begin position="171"/>
        <end position="193"/>
    </location>
</feature>
<feature type="transmembrane region" description="Helical" evidence="11">
    <location>
        <begin position="45"/>
        <end position="64"/>
    </location>
</feature>
<dbReference type="GO" id="GO:0005550">
    <property type="term" value="F:pheromone binding"/>
    <property type="evidence" value="ECO:0000318"/>
    <property type="project" value="GO_Central"/>
</dbReference>
<dbReference type="Ensembl" id="ENSOANT00000001961.2">
    <property type="protein sequence ID" value="ENSOANP00000001960.2"/>
    <property type="gene ID" value="ENSOANG00000001229.2"/>
</dbReference>
<dbReference type="GO" id="GO:0005886">
    <property type="term" value="C:plasma membrane"/>
    <property type="evidence" value="ECO:0000318"/>
    <property type="project" value="GO_Central"/>
</dbReference>
<evidence type="ECO:0000256" key="8">
    <source>
        <dbReference type="ARBA" id="ARBA00023136"/>
    </source>
</evidence>
<feature type="compositionally biased region" description="Polar residues" evidence="12">
    <location>
        <begin position="326"/>
        <end position="336"/>
    </location>
</feature>
<dbReference type="GO" id="GO:0019236">
    <property type="term" value="P:response to pheromone"/>
    <property type="evidence" value="ECO:0007669"/>
    <property type="project" value="UniProtKB-KW"/>
</dbReference>
<proteinExistence type="inferred from homology"/>
<keyword evidence="3 11" id="KW-1003">Cell membrane</keyword>
<evidence type="ECO:0000256" key="7">
    <source>
        <dbReference type="ARBA" id="ARBA00023040"/>
    </source>
</evidence>
<evidence type="ECO:0000259" key="13">
    <source>
        <dbReference type="PROSITE" id="PS50262"/>
    </source>
</evidence>
<evidence type="ECO:0000313" key="14">
    <source>
        <dbReference type="Ensembl" id="ENSOANP00000001960.2"/>
    </source>
</evidence>
<feature type="domain" description="G-protein coupled receptors family 1 profile" evidence="13">
    <location>
        <begin position="22"/>
        <end position="285"/>
    </location>
</feature>
<keyword evidence="8 11" id="KW-0472">Membrane</keyword>
<dbReference type="HOGENOM" id="CLU_058641_4_0_1"/>
<keyword evidence="5 11" id="KW-0812">Transmembrane</keyword>
<evidence type="ECO:0000313" key="15">
    <source>
        <dbReference type="Proteomes" id="UP000002279"/>
    </source>
</evidence>
<accession>F6YEQ7</accession>
<evidence type="ECO:0000256" key="11">
    <source>
        <dbReference type="RuleBase" id="RU364061"/>
    </source>
</evidence>
<dbReference type="OMA" id="DNIRCKT"/>
<comment type="subcellular location">
    <subcellularLocation>
        <location evidence="1 11">Cell membrane</location>
        <topology evidence="1 11">Multi-pass membrane protein</topology>
    </subcellularLocation>
</comment>
<feature type="transmembrane region" description="Helical" evidence="11">
    <location>
        <begin position="6"/>
        <end position="33"/>
    </location>
</feature>
<evidence type="ECO:0000256" key="1">
    <source>
        <dbReference type="ARBA" id="ARBA00004651"/>
    </source>
</evidence>
<dbReference type="Bgee" id="ENSOANG00000001229">
    <property type="expression patterns" value="Expressed in testis"/>
</dbReference>
<protein>
    <recommendedName>
        <fullName evidence="11">Vomeronasal type-1 receptor</fullName>
    </recommendedName>
</protein>
<feature type="transmembrane region" description="Helical" evidence="11">
    <location>
        <begin position="236"/>
        <end position="258"/>
    </location>
</feature>
<comment type="similarity">
    <text evidence="2 11">Belongs to the G-protein coupled receptor 1 family.</text>
</comment>
<feature type="transmembrane region" description="Helical" evidence="11">
    <location>
        <begin position="264"/>
        <end position="286"/>
    </location>
</feature>
<keyword evidence="15" id="KW-1185">Reference proteome</keyword>
<dbReference type="GeneTree" id="ENSGT01030000234553"/>
<sequence length="354" mass="39367">MDSTEISLGIVIVLQFNIGLSVNVFLLLFYARVVSASPKHSSSDLILIHLTLANIIILLANGTPETLSSWGWRNFLDNIRCKTLMYFGRVAQGLIVCTSCLLSVFQSVTISLATSRWAGVKARLPKCVIPSLIFFWILNLLIDSNSAIFVLGPRKNTSAGVVLDLKYCSKVIASAEINLIISIMLSFREIFFVRLMSSASGYMVFVLHRHHRRVRHLHGPGRPPGETPVVRAAKRVIAMATLYVLLYARQTIMLSVILNLKEKFPLLVNSHMVFSLTSTISPFLMIHSDGRMRAFGKRELLFQPRSLLGFQGSHPTTNKVPLGRGDQTSQFAQPQTGDGDCVLCPRSQSVRCTY</sequence>
<keyword evidence="6 11" id="KW-1133">Transmembrane helix</keyword>
<dbReference type="Proteomes" id="UP000002279">
    <property type="component" value="Unplaced"/>
</dbReference>
<organism evidence="14 15">
    <name type="scientific">Ornithorhynchus anatinus</name>
    <name type="common">Duckbill platypus</name>
    <dbReference type="NCBI Taxonomy" id="9258"/>
    <lineage>
        <taxon>Eukaryota</taxon>
        <taxon>Metazoa</taxon>
        <taxon>Chordata</taxon>
        <taxon>Craniata</taxon>
        <taxon>Vertebrata</taxon>
        <taxon>Euteleostomi</taxon>
        <taxon>Mammalia</taxon>
        <taxon>Monotremata</taxon>
        <taxon>Ornithorhynchidae</taxon>
        <taxon>Ornithorhynchus</taxon>
    </lineage>
</organism>
<keyword evidence="7 11" id="KW-0297">G-protein coupled receptor</keyword>
<evidence type="ECO:0000256" key="3">
    <source>
        <dbReference type="ARBA" id="ARBA00022475"/>
    </source>
</evidence>
<evidence type="ECO:0000256" key="2">
    <source>
        <dbReference type="ARBA" id="ARBA00010663"/>
    </source>
</evidence>
<evidence type="ECO:0000256" key="6">
    <source>
        <dbReference type="ARBA" id="ARBA00022989"/>
    </source>
</evidence>
<reference evidence="14" key="2">
    <citation type="submission" date="2025-09" db="UniProtKB">
        <authorList>
            <consortium name="Ensembl"/>
        </authorList>
    </citation>
    <scope>IDENTIFICATION</scope>
    <source>
        <strain evidence="14">Glennie</strain>
    </source>
</reference>
<keyword evidence="10 11" id="KW-0807">Transducer</keyword>
<dbReference type="GO" id="GO:0016503">
    <property type="term" value="F:pheromone receptor activity"/>
    <property type="evidence" value="ECO:0007669"/>
    <property type="project" value="InterPro"/>
</dbReference>
<dbReference type="AlphaFoldDB" id="F6YEQ7"/>
<dbReference type="PROSITE" id="PS50262">
    <property type="entry name" value="G_PROTEIN_RECEP_F1_2"/>
    <property type="match status" value="1"/>
</dbReference>
<dbReference type="Gene3D" id="1.20.1070.10">
    <property type="entry name" value="Rhodopsin 7-helix transmembrane proteins"/>
    <property type="match status" value="1"/>
</dbReference>
<keyword evidence="9 11" id="KW-0675">Receptor</keyword>
<dbReference type="GO" id="GO:0007606">
    <property type="term" value="P:sensory perception of chemical stimulus"/>
    <property type="evidence" value="ECO:0007669"/>
    <property type="project" value="UniProtKB-ARBA"/>
</dbReference>
<dbReference type="PANTHER" id="PTHR24062">
    <property type="entry name" value="VOMERONASAL TYPE-1 RECEPTOR"/>
    <property type="match status" value="1"/>
</dbReference>
<dbReference type="InParanoid" id="F6YEQ7"/>
<name>F6YEQ7_ORNAN</name>
<keyword evidence="4 11" id="KW-0589">Pheromone response</keyword>
<evidence type="ECO:0000256" key="12">
    <source>
        <dbReference type="SAM" id="MobiDB-lite"/>
    </source>
</evidence>
<feature type="transmembrane region" description="Helical" evidence="11">
    <location>
        <begin position="127"/>
        <end position="151"/>
    </location>
</feature>
<evidence type="ECO:0000256" key="10">
    <source>
        <dbReference type="ARBA" id="ARBA00023224"/>
    </source>
</evidence>
<feature type="region of interest" description="Disordered" evidence="12">
    <location>
        <begin position="313"/>
        <end position="336"/>
    </location>
</feature>
<dbReference type="STRING" id="9258.ENSOANP00000001960"/>